<dbReference type="GO" id="GO:0042626">
    <property type="term" value="F:ATPase-coupled transmembrane transporter activity"/>
    <property type="evidence" value="ECO:0007669"/>
    <property type="project" value="TreeGrafter"/>
</dbReference>
<dbReference type="InterPro" id="IPR050095">
    <property type="entry name" value="ECF_ABC_transporter_ATP-bd"/>
</dbReference>
<dbReference type="STRING" id="335541.Swol_1046"/>
<evidence type="ECO:0000256" key="4">
    <source>
        <dbReference type="ARBA" id="ARBA00022475"/>
    </source>
</evidence>
<dbReference type="InterPro" id="IPR015856">
    <property type="entry name" value="ABC_transpr_CbiO/EcfA_su"/>
</dbReference>
<keyword evidence="11" id="KW-1185">Reference proteome</keyword>
<keyword evidence="3" id="KW-0813">Transport</keyword>
<dbReference type="InterPro" id="IPR003439">
    <property type="entry name" value="ABC_transporter-like_ATP-bd"/>
</dbReference>
<keyword evidence="4" id="KW-1003">Cell membrane</keyword>
<dbReference type="RefSeq" id="WP_011640463.1">
    <property type="nucleotide sequence ID" value="NC_008346.1"/>
</dbReference>
<evidence type="ECO:0000256" key="1">
    <source>
        <dbReference type="ARBA" id="ARBA00004202"/>
    </source>
</evidence>
<reference evidence="11" key="1">
    <citation type="journal article" date="2010" name="Environ. Microbiol.">
        <title>The genome of Syntrophomonas wolfei: new insights into syntrophic metabolism and biohydrogen production.</title>
        <authorList>
            <person name="Sieber J.R."/>
            <person name="Sims D.R."/>
            <person name="Han C."/>
            <person name="Kim E."/>
            <person name="Lykidis A."/>
            <person name="Lapidus A.L."/>
            <person name="McDonnald E."/>
            <person name="Rohlin L."/>
            <person name="Culley D.E."/>
            <person name="Gunsalus R."/>
            <person name="McInerney M.J."/>
        </authorList>
    </citation>
    <scope>NUCLEOTIDE SEQUENCE [LARGE SCALE GENOMIC DNA]</scope>
    <source>
        <strain evidence="11">DSM 2245B / Goettingen</strain>
    </source>
</reference>
<dbReference type="PROSITE" id="PS50893">
    <property type="entry name" value="ABC_TRANSPORTER_2"/>
    <property type="match status" value="2"/>
</dbReference>
<dbReference type="InterPro" id="IPR027417">
    <property type="entry name" value="P-loop_NTPase"/>
</dbReference>
<gene>
    <name evidence="10" type="ordered locus">Swol_1046</name>
</gene>
<dbReference type="eggNOG" id="COG0488">
    <property type="taxonomic scope" value="Bacteria"/>
</dbReference>
<feature type="domain" description="ABC transporter" evidence="9">
    <location>
        <begin position="297"/>
        <end position="529"/>
    </location>
</feature>
<keyword evidence="6" id="KW-0067">ATP-binding</keyword>
<proteinExistence type="inferred from homology"/>
<dbReference type="InterPro" id="IPR017871">
    <property type="entry name" value="ABC_transporter-like_CS"/>
</dbReference>
<dbReference type="Proteomes" id="UP000001968">
    <property type="component" value="Chromosome"/>
</dbReference>
<dbReference type="PANTHER" id="PTHR43553:SF24">
    <property type="entry name" value="ENERGY-COUPLING FACTOR TRANSPORTER ATP-BINDING PROTEIN ECFA1"/>
    <property type="match status" value="1"/>
</dbReference>
<evidence type="ECO:0000256" key="5">
    <source>
        <dbReference type="ARBA" id="ARBA00022741"/>
    </source>
</evidence>
<dbReference type="CDD" id="cd03225">
    <property type="entry name" value="ABC_cobalt_CbiO_domain1"/>
    <property type="match status" value="2"/>
</dbReference>
<keyword evidence="5" id="KW-0547">Nucleotide-binding</keyword>
<dbReference type="InterPro" id="IPR003593">
    <property type="entry name" value="AAA+_ATPase"/>
</dbReference>
<dbReference type="KEGG" id="swo:Swol_1046"/>
<evidence type="ECO:0000313" key="11">
    <source>
        <dbReference type="Proteomes" id="UP000001968"/>
    </source>
</evidence>
<dbReference type="HOGENOM" id="CLU_000604_86_7_9"/>
<comment type="subcellular location">
    <subcellularLocation>
        <location evidence="1">Cell membrane</location>
        <topology evidence="1">Peripheral membrane protein</topology>
    </subcellularLocation>
</comment>
<feature type="domain" description="ABC transporter" evidence="9">
    <location>
        <begin position="1"/>
        <end position="236"/>
    </location>
</feature>
<dbReference type="Gene3D" id="3.40.50.300">
    <property type="entry name" value="P-loop containing nucleotide triphosphate hydrolases"/>
    <property type="match status" value="2"/>
</dbReference>
<evidence type="ECO:0000259" key="9">
    <source>
        <dbReference type="PROSITE" id="PS50893"/>
    </source>
</evidence>
<comment type="similarity">
    <text evidence="2">Belongs to the ABC transporter superfamily.</text>
</comment>
<name>Q0AY46_SYNWW</name>
<protein>
    <submittedName>
        <fullName evidence="10">ABC transporter related</fullName>
    </submittedName>
</protein>
<dbReference type="PROSITE" id="PS00211">
    <property type="entry name" value="ABC_TRANSPORTER_1"/>
    <property type="match status" value="2"/>
</dbReference>
<accession>Q0AY46</accession>
<dbReference type="AlphaFoldDB" id="Q0AY46"/>
<evidence type="ECO:0000313" key="10">
    <source>
        <dbReference type="EMBL" id="ABI68358.1"/>
    </source>
</evidence>
<dbReference type="GO" id="GO:0005524">
    <property type="term" value="F:ATP binding"/>
    <property type="evidence" value="ECO:0007669"/>
    <property type="project" value="UniProtKB-KW"/>
</dbReference>
<organism evidence="10 11">
    <name type="scientific">Syntrophomonas wolfei subsp. wolfei (strain DSM 2245B / Goettingen)</name>
    <dbReference type="NCBI Taxonomy" id="335541"/>
    <lineage>
        <taxon>Bacteria</taxon>
        <taxon>Bacillati</taxon>
        <taxon>Bacillota</taxon>
        <taxon>Clostridia</taxon>
        <taxon>Eubacteriales</taxon>
        <taxon>Syntrophomonadaceae</taxon>
        <taxon>Syntrophomonas</taxon>
    </lineage>
</organism>
<dbReference type="GO" id="GO:0043190">
    <property type="term" value="C:ATP-binding cassette (ABC) transporter complex"/>
    <property type="evidence" value="ECO:0007669"/>
    <property type="project" value="TreeGrafter"/>
</dbReference>
<evidence type="ECO:0000256" key="7">
    <source>
        <dbReference type="ARBA" id="ARBA00022967"/>
    </source>
</evidence>
<dbReference type="Pfam" id="PF00005">
    <property type="entry name" value="ABC_tran"/>
    <property type="match status" value="2"/>
</dbReference>
<evidence type="ECO:0000256" key="6">
    <source>
        <dbReference type="ARBA" id="ARBA00022840"/>
    </source>
</evidence>
<dbReference type="PANTHER" id="PTHR43553">
    <property type="entry name" value="HEAVY METAL TRANSPORTER"/>
    <property type="match status" value="1"/>
</dbReference>
<sequence>MSYCYPNEKEPALQKINLTLNEGEFVLLSGASGCGKTTLLRAIAGLVPDFHGGHLAGAIYLDQIPLTKIPHRQRLLKTGIVFQEAERQLLMNTVEAEIAFALENLGFTPALIKRRIMEVAAALDLTDCLQQATDTLSGGQKQKVVLASILAWEPEILLLDEPTSQLDPVAAEQILNSIRRLNEDSGLTVILAEQRLERCFHLADRVVVMKNGAIAYDEQSFDKLSHWAMKHEPSCLPPLARLFAGCAFPKIPASIKEGRCILRSLAPQGDFSPSFSVVSPGFRNKLDADRSFEQPIVEVEKVWFRYPAGKEVLKDISFNLKAGEFAVLMGPNGAGKSTILKNLNGLLRPGRGKIKICGRDSKGVPLAELANSIAYLPQNPDDYLFLPSVREEVRFSLQHLATKDDIDKRCEQVLQRFGLSSLAQLNPRDLSSGERQRAALAAVTAVNPRVLLLDEPTRGLDYRHKEELGRFLLELQAEDMAILMVSHDVEFVAEYAGKVIFVADGSLLCSGSKYEMLSSSTFYSPQVTKVFRGIAQGIVTLKQAQELLRRILHHRQESIPKASW</sequence>
<evidence type="ECO:0000256" key="3">
    <source>
        <dbReference type="ARBA" id="ARBA00022448"/>
    </source>
</evidence>
<dbReference type="SUPFAM" id="SSF52540">
    <property type="entry name" value="P-loop containing nucleoside triphosphate hydrolases"/>
    <property type="match status" value="2"/>
</dbReference>
<evidence type="ECO:0000256" key="2">
    <source>
        <dbReference type="ARBA" id="ARBA00005417"/>
    </source>
</evidence>
<dbReference type="GO" id="GO:0016887">
    <property type="term" value="F:ATP hydrolysis activity"/>
    <property type="evidence" value="ECO:0007669"/>
    <property type="project" value="InterPro"/>
</dbReference>
<dbReference type="SMART" id="SM00382">
    <property type="entry name" value="AAA"/>
    <property type="match status" value="2"/>
</dbReference>
<evidence type="ECO:0000256" key="8">
    <source>
        <dbReference type="ARBA" id="ARBA00023136"/>
    </source>
</evidence>
<keyword evidence="8" id="KW-0472">Membrane</keyword>
<dbReference type="EMBL" id="CP000448">
    <property type="protein sequence ID" value="ABI68358.1"/>
    <property type="molecule type" value="Genomic_DNA"/>
</dbReference>
<keyword evidence="7" id="KW-1278">Translocase</keyword>